<keyword evidence="2" id="KW-0117">Actin capping</keyword>
<dbReference type="FunFam" id="3.40.20.10:FF:000001">
    <property type="entry name" value="Gelsolin"/>
    <property type="match status" value="1"/>
</dbReference>
<dbReference type="SUPFAM" id="SSF47050">
    <property type="entry name" value="VHP, Villin headpiece domain"/>
    <property type="match status" value="1"/>
</dbReference>
<proteinExistence type="inferred from homology"/>
<dbReference type="CDD" id="cd11291">
    <property type="entry name" value="gelsolin_S6_like"/>
    <property type="match status" value="1"/>
</dbReference>
<dbReference type="InterPro" id="IPR036886">
    <property type="entry name" value="Villin_headpiece_dom_sf"/>
</dbReference>
<reference evidence="7" key="1">
    <citation type="submission" date="2014-09" db="EMBL/GenBank/DDBJ databases">
        <authorList>
            <person name="Sharma Rahul"/>
            <person name="Thines Marco"/>
        </authorList>
    </citation>
    <scope>NUCLEOTIDE SEQUENCE [LARGE SCALE GENOMIC DNA]</scope>
</reference>
<dbReference type="Gene3D" id="1.10.950.10">
    <property type="entry name" value="Villin headpiece domain"/>
    <property type="match status" value="1"/>
</dbReference>
<evidence type="ECO:0000256" key="2">
    <source>
        <dbReference type="ARBA" id="ARBA00022467"/>
    </source>
</evidence>
<dbReference type="AlphaFoldDB" id="A0A0N7L5J5"/>
<dbReference type="OMA" id="DPNIWSA"/>
<dbReference type="PANTHER" id="PTHR11977:SF51">
    <property type="entry name" value="PROTEIN FLIGHTLESS-1 HOMOLOG"/>
    <property type="match status" value="1"/>
</dbReference>
<dbReference type="InterPro" id="IPR007123">
    <property type="entry name" value="Gelsolin-like_dom"/>
</dbReference>
<dbReference type="CDD" id="cd11288">
    <property type="entry name" value="gelsolin_S5_like"/>
    <property type="match status" value="1"/>
</dbReference>
<evidence type="ECO:0000256" key="3">
    <source>
        <dbReference type="ARBA" id="ARBA00022737"/>
    </source>
</evidence>
<dbReference type="Proteomes" id="UP000054928">
    <property type="component" value="Unassembled WGS sequence"/>
</dbReference>
<evidence type="ECO:0000313" key="6">
    <source>
        <dbReference type="EMBL" id="CEG41651.1"/>
    </source>
</evidence>
<feature type="domain" description="HP" evidence="5">
    <location>
        <begin position="844"/>
        <end position="905"/>
    </location>
</feature>
<dbReference type="CDD" id="cd11292">
    <property type="entry name" value="gelsolin_S3_like"/>
    <property type="match status" value="1"/>
</dbReference>
<name>A0A0N7L5J5_PLAHL</name>
<dbReference type="PANTHER" id="PTHR11977">
    <property type="entry name" value="VILLIN"/>
    <property type="match status" value="1"/>
</dbReference>
<organism evidence="6 7">
    <name type="scientific">Plasmopara halstedii</name>
    <name type="common">Downy mildew of sunflower</name>
    <dbReference type="NCBI Taxonomy" id="4781"/>
    <lineage>
        <taxon>Eukaryota</taxon>
        <taxon>Sar</taxon>
        <taxon>Stramenopiles</taxon>
        <taxon>Oomycota</taxon>
        <taxon>Peronosporomycetes</taxon>
        <taxon>Peronosporales</taxon>
        <taxon>Peronosporaceae</taxon>
        <taxon>Plasmopara</taxon>
    </lineage>
</organism>
<protein>
    <submittedName>
        <fullName evidence="6">Villin-like protein</fullName>
    </submittedName>
</protein>
<dbReference type="CDD" id="cd11293">
    <property type="entry name" value="gelsolin_S4_like"/>
    <property type="match status" value="1"/>
</dbReference>
<dbReference type="InterPro" id="IPR007122">
    <property type="entry name" value="Villin/Gelsolin"/>
</dbReference>
<dbReference type="PRINTS" id="PR00597">
    <property type="entry name" value="GELSOLIN"/>
</dbReference>
<comment type="similarity">
    <text evidence="1">Belongs to the villin/gelsolin family.</text>
</comment>
<dbReference type="SMART" id="SM00153">
    <property type="entry name" value="VHP"/>
    <property type="match status" value="1"/>
</dbReference>
<keyword evidence="7" id="KW-1185">Reference proteome</keyword>
<dbReference type="Pfam" id="PF02209">
    <property type="entry name" value="VHP"/>
    <property type="match status" value="1"/>
</dbReference>
<dbReference type="Gene3D" id="3.40.20.10">
    <property type="entry name" value="Severin"/>
    <property type="match status" value="6"/>
</dbReference>
<dbReference type="InterPro" id="IPR003128">
    <property type="entry name" value="Villin_headpiece"/>
</dbReference>
<sequence length="905" mass="100242">MVSDSAFAEAGKKAGLEAWRIENLKPVSVPSTSLHKLYSGDSYLFLKTSETTTGLTWNIHFWLGKDTSTDESGIAAYKTVELDDALGGVPVEHRECQGYESALFLSYFKATGLEYLDGGMASGFNEIKRDEYATCLYRIKGKRTVRVEQVPLKTSSLSVDDAYVLDAGLELYLYAGKEANRLEKAKALEFITKTREARGGRPTVTLMDEEPETPGFWKALGGFEPVTRSIETDEEHEIAVRKNTTIFRISGSIDDNLMVTDVTPPSEVLTKDILKSEDVFLIDVGIEIFVWVGKMASHSERTNALTIAVQYLKKEGRPPHTPITRVVEDGETPLFTALFKAWTEPKVLEFGYQSSQGVAKMQNDKSVDVNTLVKTTVKSEEDIGLDPYGDGKHDVTVWRIEKLEMVEVAKEQYGQFFDGDSYIILHEVTPSSGKPTQVIYIWQGRSSSTDEKAASALLTTFLDKSMHGSPIQVRVTQGKEPGHFRALFNGTMIVHAGGKASAFTNRDEEDSYDTDGVSLYQIKGTNEKNTAAVQVDEKTSSLTSGDCFILVTPKTVYGWHGCGSTSVEREIALKISSIFKKERDIEVFQEGDEFDEFWNFLGGKGEYAKIKSSFEAPHEPRLFQCSNTYGYFDAREILNFAQDDLNPDDVFLLDTYTTIYVWIGAGANEPERREAMSLAQKYLAVVKGDGRDAGTPIVAVHCNSEPLMFKSNFIAWDNGYFSKSEFLDPYKTRLQKLKEEKERNSTENSNAIVKQDIQEEEPQSVLNAPLSSSIPIAARAIPVLPTELPNPKVTTASPETVTTSLEDAGVSAEASVPVKNAPASVLKSATPAPSPAPTSAKATGMAGETFTYEQLKAGVEGIDITRKETYLSDAEFQSLMEMSKSDFEMLPKWKQQAKKKEVELF</sequence>
<dbReference type="STRING" id="4781.A0A0N7L5J5"/>
<dbReference type="OrthoDB" id="6375767at2759"/>
<dbReference type="EMBL" id="CCYD01000553">
    <property type="protein sequence ID" value="CEG41651.1"/>
    <property type="molecule type" value="Genomic_DNA"/>
</dbReference>
<dbReference type="SUPFAM" id="SSF55753">
    <property type="entry name" value="Actin depolymerizing proteins"/>
    <property type="match status" value="6"/>
</dbReference>
<dbReference type="InterPro" id="IPR029006">
    <property type="entry name" value="ADF-H/Gelsolin-like_dom_sf"/>
</dbReference>
<evidence type="ECO:0000256" key="1">
    <source>
        <dbReference type="ARBA" id="ARBA00008418"/>
    </source>
</evidence>
<accession>A0A0N7L5J5</accession>
<dbReference type="CDD" id="cd11290">
    <property type="entry name" value="gelsolin_S1_like"/>
    <property type="match status" value="1"/>
</dbReference>
<dbReference type="RefSeq" id="XP_024578020.1">
    <property type="nucleotide sequence ID" value="XM_024727443.1"/>
</dbReference>
<dbReference type="SMART" id="SM00262">
    <property type="entry name" value="GEL"/>
    <property type="match status" value="6"/>
</dbReference>
<keyword evidence="3" id="KW-0677">Repeat</keyword>
<dbReference type="GO" id="GO:0051693">
    <property type="term" value="P:actin filament capping"/>
    <property type="evidence" value="ECO:0007669"/>
    <property type="project" value="UniProtKB-KW"/>
</dbReference>
<evidence type="ECO:0000256" key="4">
    <source>
        <dbReference type="ARBA" id="ARBA00023203"/>
    </source>
</evidence>
<dbReference type="GeneID" id="36407038"/>
<evidence type="ECO:0000259" key="5">
    <source>
        <dbReference type="PROSITE" id="PS51089"/>
    </source>
</evidence>
<dbReference type="GO" id="GO:0007010">
    <property type="term" value="P:cytoskeleton organization"/>
    <property type="evidence" value="ECO:0007669"/>
    <property type="project" value="InterPro"/>
</dbReference>
<dbReference type="Pfam" id="PF00626">
    <property type="entry name" value="Gelsolin"/>
    <property type="match status" value="5"/>
</dbReference>
<evidence type="ECO:0000313" key="7">
    <source>
        <dbReference type="Proteomes" id="UP000054928"/>
    </source>
</evidence>
<dbReference type="PROSITE" id="PS51089">
    <property type="entry name" value="HP"/>
    <property type="match status" value="1"/>
</dbReference>
<dbReference type="GO" id="GO:0051015">
    <property type="term" value="F:actin filament binding"/>
    <property type="evidence" value="ECO:0007669"/>
    <property type="project" value="InterPro"/>
</dbReference>
<dbReference type="FunFam" id="3.40.20.10:FF:000005">
    <property type="entry name" value="Gelsolin"/>
    <property type="match status" value="1"/>
</dbReference>
<keyword evidence="4" id="KW-0009">Actin-binding</keyword>